<dbReference type="Gene3D" id="1.10.150.130">
    <property type="match status" value="1"/>
</dbReference>
<keyword evidence="3 5" id="KW-0238">DNA-binding</keyword>
<dbReference type="PROSITE" id="PS51898">
    <property type="entry name" value="TYR_RECOMBINASE"/>
    <property type="match status" value="1"/>
</dbReference>
<dbReference type="EMBL" id="JAUYVH010000015">
    <property type="protein sequence ID" value="MDQ9172041.1"/>
    <property type="molecule type" value="Genomic_DNA"/>
</dbReference>
<protein>
    <submittedName>
        <fullName evidence="8">Tyrosine-type recombinase/integrase</fullName>
    </submittedName>
</protein>
<evidence type="ECO:0000256" key="3">
    <source>
        <dbReference type="ARBA" id="ARBA00023125"/>
    </source>
</evidence>
<keyword evidence="9" id="KW-1185">Reference proteome</keyword>
<evidence type="ECO:0000313" key="8">
    <source>
        <dbReference type="EMBL" id="MDQ9172041.1"/>
    </source>
</evidence>
<dbReference type="PANTHER" id="PTHR30349:SF41">
    <property type="entry name" value="INTEGRASE_RECOMBINASE PROTEIN MJ0367-RELATED"/>
    <property type="match status" value="1"/>
</dbReference>
<reference evidence="8 9" key="1">
    <citation type="submission" date="2023-08" db="EMBL/GenBank/DDBJ databases">
        <title>Oxalobacteraceae gen .nov., isolated from river sludge outside the plant.</title>
        <authorList>
            <person name="Zhao S.Y."/>
        </authorList>
    </citation>
    <scope>NUCLEOTIDE SEQUENCE [LARGE SCALE GENOMIC DNA]</scope>
    <source>
        <strain evidence="8 9">R-40</strain>
    </source>
</reference>
<proteinExistence type="inferred from homology"/>
<dbReference type="InterPro" id="IPR050090">
    <property type="entry name" value="Tyrosine_recombinase_XerCD"/>
</dbReference>
<dbReference type="InterPro" id="IPR002104">
    <property type="entry name" value="Integrase_catalytic"/>
</dbReference>
<name>A0ABU1BVK9_9BURK</name>
<keyword evidence="2" id="KW-0229">DNA integration</keyword>
<dbReference type="PANTHER" id="PTHR30349">
    <property type="entry name" value="PHAGE INTEGRASE-RELATED"/>
    <property type="match status" value="1"/>
</dbReference>
<dbReference type="Gene3D" id="1.10.443.10">
    <property type="entry name" value="Intergrase catalytic core"/>
    <property type="match status" value="1"/>
</dbReference>
<evidence type="ECO:0000256" key="5">
    <source>
        <dbReference type="PROSITE-ProRule" id="PRU01248"/>
    </source>
</evidence>
<dbReference type="RefSeq" id="WP_338438037.1">
    <property type="nucleotide sequence ID" value="NZ_JAUYVH010000015.1"/>
</dbReference>
<evidence type="ECO:0000256" key="2">
    <source>
        <dbReference type="ARBA" id="ARBA00022908"/>
    </source>
</evidence>
<comment type="caution">
    <text evidence="8">The sequence shown here is derived from an EMBL/GenBank/DDBJ whole genome shotgun (WGS) entry which is preliminary data.</text>
</comment>
<evidence type="ECO:0000259" key="6">
    <source>
        <dbReference type="PROSITE" id="PS51898"/>
    </source>
</evidence>
<evidence type="ECO:0000256" key="1">
    <source>
        <dbReference type="ARBA" id="ARBA00008857"/>
    </source>
</evidence>
<evidence type="ECO:0000313" key="9">
    <source>
        <dbReference type="Proteomes" id="UP001225596"/>
    </source>
</evidence>
<dbReference type="SUPFAM" id="SSF56349">
    <property type="entry name" value="DNA breaking-rejoining enzymes"/>
    <property type="match status" value="1"/>
</dbReference>
<keyword evidence="4" id="KW-0233">DNA recombination</keyword>
<feature type="domain" description="Tyr recombinase" evidence="6">
    <location>
        <begin position="158"/>
        <end position="364"/>
    </location>
</feature>
<dbReference type="Pfam" id="PF00589">
    <property type="entry name" value="Phage_integrase"/>
    <property type="match status" value="1"/>
</dbReference>
<dbReference type="InterPro" id="IPR011010">
    <property type="entry name" value="DNA_brk_join_enz"/>
</dbReference>
<dbReference type="InterPro" id="IPR044068">
    <property type="entry name" value="CB"/>
</dbReference>
<dbReference type="InterPro" id="IPR010998">
    <property type="entry name" value="Integrase_recombinase_N"/>
</dbReference>
<dbReference type="Proteomes" id="UP001225596">
    <property type="component" value="Unassembled WGS sequence"/>
</dbReference>
<evidence type="ECO:0000256" key="4">
    <source>
        <dbReference type="ARBA" id="ARBA00023172"/>
    </source>
</evidence>
<gene>
    <name evidence="8" type="ORF">Q8A64_16635</name>
</gene>
<dbReference type="InterPro" id="IPR013762">
    <property type="entry name" value="Integrase-like_cat_sf"/>
</dbReference>
<accession>A0ABU1BVK9</accession>
<evidence type="ECO:0000259" key="7">
    <source>
        <dbReference type="PROSITE" id="PS51900"/>
    </source>
</evidence>
<sequence length="364" mass="41357">MTKTSRSLFESREAWEVDPENAFLSFVVDPKFLEMGRRVPRLDAKDLADQQIRASSVKIYQQMFRRFLRFLKQQNKTVFTVSHTDIMDFLNAGRGQDVRPGEKDVYKPLTSTIRIRYLRLLERVFQYLKREPNPARHASLDAFQAKFAGDRKAVGVDEPTVVLSDSEQERFMAALPEPQTNPDRKMGRPRVPWLAARDRAMLSMLLGAGLTVSEVLGVELDAIGEPEADGSLPITILPEYSAGTSREHVALLRPFAVAEISDWLRVRKDLQLPIPTQLLFPTPQGKRMDKTGLYKIVKATFERAGLEKPRMGGRTLRNTYAVREVLENDSLEVVNELLGHRIMKSTELVEKVARVHGRSKPVST</sequence>
<organism evidence="8 9">
    <name type="scientific">Keguizhuia sedimenti</name>
    <dbReference type="NCBI Taxonomy" id="3064264"/>
    <lineage>
        <taxon>Bacteria</taxon>
        <taxon>Pseudomonadati</taxon>
        <taxon>Pseudomonadota</taxon>
        <taxon>Betaproteobacteria</taxon>
        <taxon>Burkholderiales</taxon>
        <taxon>Oxalobacteraceae</taxon>
        <taxon>Keguizhuia</taxon>
    </lineage>
</organism>
<comment type="similarity">
    <text evidence="1">Belongs to the 'phage' integrase family.</text>
</comment>
<feature type="domain" description="Core-binding (CB)" evidence="7">
    <location>
        <begin position="42"/>
        <end position="129"/>
    </location>
</feature>
<dbReference type="PROSITE" id="PS51900">
    <property type="entry name" value="CB"/>
    <property type="match status" value="1"/>
</dbReference>